<dbReference type="EMBL" id="BAAAFZ010000036">
    <property type="protein sequence ID" value="GAA0586648.1"/>
    <property type="molecule type" value="Genomic_DNA"/>
</dbReference>
<organism evidence="4 5">
    <name type="scientific">Craurococcus roseus</name>
    <dbReference type="NCBI Taxonomy" id="77585"/>
    <lineage>
        <taxon>Bacteria</taxon>
        <taxon>Pseudomonadati</taxon>
        <taxon>Pseudomonadota</taxon>
        <taxon>Alphaproteobacteria</taxon>
        <taxon>Acetobacterales</taxon>
        <taxon>Acetobacteraceae</taxon>
        <taxon>Craurococcus</taxon>
    </lineage>
</organism>
<dbReference type="PANTHER" id="PTHR33546:SF1">
    <property type="entry name" value="LARGE, MULTIFUNCTIONAL SECRETED PROTEIN"/>
    <property type="match status" value="1"/>
</dbReference>
<accession>A0ABN1FAV3</accession>
<keyword evidence="5" id="KW-1185">Reference proteome</keyword>
<evidence type="ECO:0000259" key="3">
    <source>
        <dbReference type="Pfam" id="PF07995"/>
    </source>
</evidence>
<dbReference type="InterPro" id="IPR011042">
    <property type="entry name" value="6-blade_b-propeller_TolB-like"/>
</dbReference>
<keyword evidence="2" id="KW-0732">Signal</keyword>
<comment type="caution">
    <text evidence="4">The sequence shown here is derived from an EMBL/GenBank/DDBJ whole genome shotgun (WGS) entry which is preliminary data.</text>
</comment>
<evidence type="ECO:0000313" key="5">
    <source>
        <dbReference type="Proteomes" id="UP001501588"/>
    </source>
</evidence>
<sequence>MTFRLSATIGLAAALALPPALAAAQQAPPAPAWQQGRPDSMAASPLAPHAPRMTVTAPDRIPVASLKVPEGFKVELWAHGAPGARMMAEGPNGTVFVGSRTIGRVYAISEEGGQRRVRTLAQQLKQPNGIAVRDGNLYVIAINQVFRYDGIEGKLDNPGQPTDLTAAFNLPTEEHHGWKFAAFSPDGRLTMNVGVPCNVCEFDRDRFATIVSFRPDGSDRRIEAKGIRNSVGFDWHPRTRELWATNNGRDWAGNETPNDTLHRIRRPGEDHGFPFCVGSWNDPAVPQRECSEFVQPAAELGPHVAALGARFYTGTMFPEQYRNQLFIARRGSWNREKLSGYDVVVAKIGADGNVAGIEPFLTGFRDDSNNGFNGRPVDVMQRRDGSLLVSDEQNGAIYRISRQ</sequence>
<dbReference type="PANTHER" id="PTHR33546">
    <property type="entry name" value="LARGE, MULTIFUNCTIONAL SECRETED PROTEIN-RELATED"/>
    <property type="match status" value="1"/>
</dbReference>
<protein>
    <submittedName>
        <fullName evidence="4">Sorbosone dehydrogenase family protein</fullName>
    </submittedName>
</protein>
<feature type="domain" description="Glucose/Sorbosone dehydrogenase" evidence="3">
    <location>
        <begin position="217"/>
        <end position="399"/>
    </location>
</feature>
<dbReference type="Proteomes" id="UP001501588">
    <property type="component" value="Unassembled WGS sequence"/>
</dbReference>
<dbReference type="Gene3D" id="2.120.10.30">
    <property type="entry name" value="TolB, C-terminal domain"/>
    <property type="match status" value="1"/>
</dbReference>
<gene>
    <name evidence="4" type="ORF">GCM10009416_26440</name>
</gene>
<feature type="signal peptide" evidence="2">
    <location>
        <begin position="1"/>
        <end position="22"/>
    </location>
</feature>
<feature type="region of interest" description="Disordered" evidence="1">
    <location>
        <begin position="27"/>
        <end position="47"/>
    </location>
</feature>
<dbReference type="Pfam" id="PF07995">
    <property type="entry name" value="GSDH"/>
    <property type="match status" value="1"/>
</dbReference>
<dbReference type="InterPro" id="IPR012938">
    <property type="entry name" value="Glc/Sorbosone_DH"/>
</dbReference>
<dbReference type="RefSeq" id="WP_343895785.1">
    <property type="nucleotide sequence ID" value="NZ_BAAAFZ010000036.1"/>
</dbReference>
<reference evidence="4 5" key="1">
    <citation type="journal article" date="2019" name="Int. J. Syst. Evol. Microbiol.">
        <title>The Global Catalogue of Microorganisms (GCM) 10K type strain sequencing project: providing services to taxonomists for standard genome sequencing and annotation.</title>
        <authorList>
            <consortium name="The Broad Institute Genomics Platform"/>
            <consortium name="The Broad Institute Genome Sequencing Center for Infectious Disease"/>
            <person name="Wu L."/>
            <person name="Ma J."/>
        </authorList>
    </citation>
    <scope>NUCLEOTIDE SEQUENCE [LARGE SCALE GENOMIC DNA]</scope>
    <source>
        <strain evidence="4 5">JCM 9933</strain>
    </source>
</reference>
<dbReference type="SUPFAM" id="SSF50952">
    <property type="entry name" value="Soluble quinoprotein glucose dehydrogenase"/>
    <property type="match status" value="1"/>
</dbReference>
<dbReference type="InterPro" id="IPR011041">
    <property type="entry name" value="Quinoprot_gluc/sorb_DH_b-prop"/>
</dbReference>
<proteinExistence type="predicted"/>
<feature type="chain" id="PRO_5045746505" evidence="2">
    <location>
        <begin position="23"/>
        <end position="403"/>
    </location>
</feature>
<evidence type="ECO:0000313" key="4">
    <source>
        <dbReference type="EMBL" id="GAA0586648.1"/>
    </source>
</evidence>
<evidence type="ECO:0000256" key="1">
    <source>
        <dbReference type="SAM" id="MobiDB-lite"/>
    </source>
</evidence>
<name>A0ABN1FAV3_9PROT</name>
<evidence type="ECO:0000256" key="2">
    <source>
        <dbReference type="SAM" id="SignalP"/>
    </source>
</evidence>